<keyword evidence="3" id="KW-0804">Transcription</keyword>
<proteinExistence type="predicted"/>
<dbReference type="KEGG" id="eli:ELI_02800"/>
<gene>
    <name evidence="6" type="ordered locus">ELI_02800</name>
</gene>
<dbReference type="EMBL" id="CP000157">
    <property type="protein sequence ID" value="ABC62652.1"/>
    <property type="molecule type" value="Genomic_DNA"/>
</dbReference>
<dbReference type="InterPro" id="IPR018490">
    <property type="entry name" value="cNMP-bd_dom_sf"/>
</dbReference>
<dbReference type="InterPro" id="IPR000595">
    <property type="entry name" value="cNMP-bd_dom"/>
</dbReference>
<evidence type="ECO:0000313" key="7">
    <source>
        <dbReference type="Proteomes" id="UP000008808"/>
    </source>
</evidence>
<dbReference type="InterPro" id="IPR018335">
    <property type="entry name" value="Tscrpt_reg_HTH_Crp-type_CS"/>
</dbReference>
<evidence type="ECO:0000313" key="6">
    <source>
        <dbReference type="EMBL" id="ABC62652.1"/>
    </source>
</evidence>
<feature type="domain" description="HTH crp-type" evidence="5">
    <location>
        <begin position="146"/>
        <end position="221"/>
    </location>
</feature>
<dbReference type="OrthoDB" id="667966at2"/>
<reference evidence="7" key="1">
    <citation type="journal article" date="2009" name="J. Bacteriol.">
        <title>Complete genome sequence of Erythrobacter litoralis HTCC2594.</title>
        <authorList>
            <person name="Oh H.M."/>
            <person name="Giovannoni S.J."/>
            <person name="Ferriera S."/>
            <person name="Johnson J."/>
            <person name="Cho J.C."/>
        </authorList>
    </citation>
    <scope>NUCLEOTIDE SEQUENCE [LARGE SCALE GENOMIC DNA]</scope>
    <source>
        <strain evidence="7">HTCC2594</strain>
    </source>
</reference>
<dbReference type="SMART" id="SM00100">
    <property type="entry name" value="cNMP"/>
    <property type="match status" value="1"/>
</dbReference>
<dbReference type="CDD" id="cd00092">
    <property type="entry name" value="HTH_CRP"/>
    <property type="match status" value="1"/>
</dbReference>
<evidence type="ECO:0000256" key="2">
    <source>
        <dbReference type="ARBA" id="ARBA00023125"/>
    </source>
</evidence>
<evidence type="ECO:0000259" key="5">
    <source>
        <dbReference type="PROSITE" id="PS51063"/>
    </source>
</evidence>
<keyword evidence="7" id="KW-1185">Reference proteome</keyword>
<protein>
    <submittedName>
        <fullName evidence="6">Transcriptional activator protein FnrL</fullName>
    </submittedName>
</protein>
<dbReference type="Gene3D" id="1.10.10.10">
    <property type="entry name" value="Winged helix-like DNA-binding domain superfamily/Winged helix DNA-binding domain"/>
    <property type="match status" value="1"/>
</dbReference>
<dbReference type="GO" id="GO:0003677">
    <property type="term" value="F:DNA binding"/>
    <property type="evidence" value="ECO:0007669"/>
    <property type="project" value="UniProtKB-KW"/>
</dbReference>
<dbReference type="GO" id="GO:0003700">
    <property type="term" value="F:DNA-binding transcription factor activity"/>
    <property type="evidence" value="ECO:0007669"/>
    <property type="project" value="InterPro"/>
</dbReference>
<keyword evidence="2" id="KW-0238">DNA-binding</keyword>
<dbReference type="InterPro" id="IPR012318">
    <property type="entry name" value="HTH_CRP"/>
</dbReference>
<dbReference type="PANTHER" id="PTHR24567:SF26">
    <property type="entry name" value="REGULATORY PROTEIN YEIL"/>
    <property type="match status" value="1"/>
</dbReference>
<dbReference type="InterPro" id="IPR036388">
    <property type="entry name" value="WH-like_DNA-bd_sf"/>
</dbReference>
<dbReference type="Pfam" id="PF00027">
    <property type="entry name" value="cNMP_binding"/>
    <property type="match status" value="1"/>
</dbReference>
<dbReference type="Pfam" id="PF13545">
    <property type="entry name" value="HTH_Crp_2"/>
    <property type="match status" value="1"/>
</dbReference>
<evidence type="ECO:0000256" key="3">
    <source>
        <dbReference type="ARBA" id="ARBA00023163"/>
    </source>
</evidence>
<dbReference type="PRINTS" id="PR00034">
    <property type="entry name" value="HTHCRP"/>
</dbReference>
<name>Q2NCD9_ERYLH</name>
<evidence type="ECO:0000256" key="1">
    <source>
        <dbReference type="ARBA" id="ARBA00023015"/>
    </source>
</evidence>
<dbReference type="STRING" id="314225.ELI_02800"/>
<dbReference type="AlphaFoldDB" id="Q2NCD9"/>
<evidence type="ECO:0000259" key="4">
    <source>
        <dbReference type="PROSITE" id="PS50042"/>
    </source>
</evidence>
<sequence length="231" mass="24977">MNLACASCPVRERAACAVLTEAERGELARAGRTVKLKRGEMLFAAGDEDHACATLLRGALKVSAVDREGEERILALIHPAGFVGELFQPFAHHDVVALTDCELCVFARREMEAALERHPALARAMLRRSQDDLHAARELLELTGKQDAATRLAGLIMAMARAASDSPCHPSQAFDLPLTRGEMAQMLGLTIETVSRRMSKFEKDGLIAKKGARGIELVDPARLEALVGVGL</sequence>
<dbReference type="HOGENOM" id="CLU_075053_0_1_5"/>
<organism evidence="6 7">
    <name type="scientific">Erythrobacter litoralis (strain HTCC2594)</name>
    <dbReference type="NCBI Taxonomy" id="314225"/>
    <lineage>
        <taxon>Bacteria</taxon>
        <taxon>Pseudomonadati</taxon>
        <taxon>Pseudomonadota</taxon>
        <taxon>Alphaproteobacteria</taxon>
        <taxon>Sphingomonadales</taxon>
        <taxon>Erythrobacteraceae</taxon>
        <taxon>Erythrobacter/Porphyrobacter group</taxon>
        <taxon>Erythrobacter</taxon>
    </lineage>
</organism>
<dbReference type="eggNOG" id="COG0664">
    <property type="taxonomic scope" value="Bacteria"/>
</dbReference>
<dbReference type="PROSITE" id="PS50042">
    <property type="entry name" value="CNMP_BINDING_3"/>
    <property type="match status" value="1"/>
</dbReference>
<dbReference type="InterPro" id="IPR014710">
    <property type="entry name" value="RmlC-like_jellyroll"/>
</dbReference>
<accession>Q2NCD9</accession>
<dbReference type="Proteomes" id="UP000008808">
    <property type="component" value="Chromosome"/>
</dbReference>
<dbReference type="RefSeq" id="WP_011413528.1">
    <property type="nucleotide sequence ID" value="NC_007722.1"/>
</dbReference>
<dbReference type="GO" id="GO:0005829">
    <property type="term" value="C:cytosol"/>
    <property type="evidence" value="ECO:0007669"/>
    <property type="project" value="TreeGrafter"/>
</dbReference>
<dbReference type="SUPFAM" id="SSF46785">
    <property type="entry name" value="Winged helix' DNA-binding domain"/>
    <property type="match status" value="1"/>
</dbReference>
<dbReference type="SUPFAM" id="SSF51206">
    <property type="entry name" value="cAMP-binding domain-like"/>
    <property type="match status" value="1"/>
</dbReference>
<dbReference type="CDD" id="cd00038">
    <property type="entry name" value="CAP_ED"/>
    <property type="match status" value="1"/>
</dbReference>
<dbReference type="Gene3D" id="2.60.120.10">
    <property type="entry name" value="Jelly Rolls"/>
    <property type="match status" value="1"/>
</dbReference>
<keyword evidence="1" id="KW-0805">Transcription regulation</keyword>
<dbReference type="SMART" id="SM00419">
    <property type="entry name" value="HTH_CRP"/>
    <property type="match status" value="1"/>
</dbReference>
<dbReference type="InterPro" id="IPR050397">
    <property type="entry name" value="Env_Response_Regulators"/>
</dbReference>
<dbReference type="PROSITE" id="PS00042">
    <property type="entry name" value="HTH_CRP_1"/>
    <property type="match status" value="1"/>
</dbReference>
<dbReference type="PANTHER" id="PTHR24567">
    <property type="entry name" value="CRP FAMILY TRANSCRIPTIONAL REGULATORY PROTEIN"/>
    <property type="match status" value="1"/>
</dbReference>
<dbReference type="PROSITE" id="PS51063">
    <property type="entry name" value="HTH_CRP_2"/>
    <property type="match status" value="1"/>
</dbReference>
<dbReference type="InterPro" id="IPR036390">
    <property type="entry name" value="WH_DNA-bd_sf"/>
</dbReference>
<feature type="domain" description="Cyclic nucleotide-binding" evidence="4">
    <location>
        <begin position="19"/>
        <end position="86"/>
    </location>
</feature>